<gene>
    <name evidence="1" type="ORF">NPD8_4063</name>
</gene>
<sequence length="43" mass="5350">MYRLNYFNNFKDFNTFLNEANQLRYTIINFVKDNNGYTVLYKE</sequence>
<dbReference type="RefSeq" id="WP_257787716.1">
    <property type="nucleotide sequence ID" value="NZ_CP015720.1"/>
</dbReference>
<proteinExistence type="predicted"/>
<dbReference type="EMBL" id="CP015720">
    <property type="protein sequence ID" value="APU87285.1"/>
    <property type="molecule type" value="Genomic_DNA"/>
</dbReference>
<reference evidence="1" key="1">
    <citation type="submission" date="2016-05" db="EMBL/GenBank/DDBJ databases">
        <authorList>
            <person name="Lavstsen T."/>
            <person name="Jespersen J.S."/>
        </authorList>
    </citation>
    <scope>NUCLEOTIDE SEQUENCE</scope>
    <source>
        <strain evidence="1">CDC69096</strain>
        <plasmid evidence="1">pNPD8_2</plasmid>
    </source>
</reference>
<geneLocation type="plasmid" evidence="1">
    <name>pNPD8_2</name>
</geneLocation>
<keyword evidence="1" id="KW-0614">Plasmid</keyword>
<dbReference type="AlphaFoldDB" id="A0A1L7JP70"/>
<evidence type="ECO:0000313" key="1">
    <source>
        <dbReference type="EMBL" id="APU87285.1"/>
    </source>
</evidence>
<accession>A0A1L7JP70</accession>
<protein>
    <submittedName>
        <fullName evidence="1">Uncharacterized protein</fullName>
    </submittedName>
</protein>
<name>A0A1L7JP70_CLOBO</name>
<organism evidence="1">
    <name type="scientific">Clostridium botulinum</name>
    <dbReference type="NCBI Taxonomy" id="1491"/>
    <lineage>
        <taxon>Bacteria</taxon>
        <taxon>Bacillati</taxon>
        <taxon>Bacillota</taxon>
        <taxon>Clostridia</taxon>
        <taxon>Eubacteriales</taxon>
        <taxon>Clostridiaceae</taxon>
        <taxon>Clostridium</taxon>
    </lineage>
</organism>